<accession>A0A840NS38</accession>
<keyword evidence="2" id="KW-1185">Reference proteome</keyword>
<evidence type="ECO:0000313" key="1">
    <source>
        <dbReference type="EMBL" id="MBB5074334.1"/>
    </source>
</evidence>
<protein>
    <submittedName>
        <fullName evidence="1">Uncharacterized protein</fullName>
    </submittedName>
</protein>
<gene>
    <name evidence="1" type="ORF">HNQ69_001472</name>
</gene>
<dbReference type="EMBL" id="JACHIM010000008">
    <property type="protein sequence ID" value="MBB5074334.1"/>
    <property type="molecule type" value="Genomic_DNA"/>
</dbReference>
<dbReference type="Proteomes" id="UP000561417">
    <property type="component" value="Unassembled WGS sequence"/>
</dbReference>
<dbReference type="AlphaFoldDB" id="A0A840NS38"/>
<sequence>MKEKESCLKRTCTKPGELFVSIKNADKLFHATSSSFEISPIFRMAQTHAALPYPEIKLKS</sequence>
<name>A0A840NS38_9HYPH</name>
<reference evidence="1 2" key="1">
    <citation type="submission" date="2020-08" db="EMBL/GenBank/DDBJ databases">
        <title>Genomic Encyclopedia of Type Strains, Phase IV (KMG-IV): sequencing the most valuable type-strain genomes for metagenomic binning, comparative biology and taxonomic classification.</title>
        <authorList>
            <person name="Goeker M."/>
        </authorList>
    </citation>
    <scope>NUCLEOTIDE SEQUENCE [LARGE SCALE GENOMIC DNA]</scope>
    <source>
        <strain evidence="1 2">DSM 28538</strain>
    </source>
</reference>
<proteinExistence type="predicted"/>
<organism evidence="1 2">
    <name type="scientific">Bartonella callosciuri</name>
    <dbReference type="NCBI Taxonomy" id="686223"/>
    <lineage>
        <taxon>Bacteria</taxon>
        <taxon>Pseudomonadati</taxon>
        <taxon>Pseudomonadota</taxon>
        <taxon>Alphaproteobacteria</taxon>
        <taxon>Hyphomicrobiales</taxon>
        <taxon>Bartonellaceae</taxon>
        <taxon>Bartonella</taxon>
    </lineage>
</organism>
<evidence type="ECO:0000313" key="2">
    <source>
        <dbReference type="Proteomes" id="UP000561417"/>
    </source>
</evidence>
<comment type="caution">
    <text evidence="1">The sequence shown here is derived from an EMBL/GenBank/DDBJ whole genome shotgun (WGS) entry which is preliminary data.</text>
</comment>